<comment type="caution">
    <text evidence="2">The sequence shown here is derived from an EMBL/GenBank/DDBJ whole genome shotgun (WGS) entry which is preliminary data.</text>
</comment>
<feature type="compositionally biased region" description="Low complexity" evidence="1">
    <location>
        <begin position="126"/>
        <end position="136"/>
    </location>
</feature>
<reference evidence="2 3" key="1">
    <citation type="journal article" date="2020" name="Nature">
        <title>Six reference-quality genomes reveal evolution of bat adaptations.</title>
        <authorList>
            <person name="Jebb D."/>
            <person name="Huang Z."/>
            <person name="Pippel M."/>
            <person name="Hughes G.M."/>
            <person name="Lavrichenko K."/>
            <person name="Devanna P."/>
            <person name="Winkler S."/>
            <person name="Jermiin L.S."/>
            <person name="Skirmuntt E.C."/>
            <person name="Katzourakis A."/>
            <person name="Burkitt-Gray L."/>
            <person name="Ray D.A."/>
            <person name="Sullivan K.A.M."/>
            <person name="Roscito J.G."/>
            <person name="Kirilenko B.M."/>
            <person name="Davalos L.M."/>
            <person name="Corthals A.P."/>
            <person name="Power M.L."/>
            <person name="Jones G."/>
            <person name="Ransome R.D."/>
            <person name="Dechmann D.K.N."/>
            <person name="Locatelli A.G."/>
            <person name="Puechmaille S.J."/>
            <person name="Fedrigo O."/>
            <person name="Jarvis E.D."/>
            <person name="Hiller M."/>
            <person name="Vernes S.C."/>
            <person name="Myers E.W."/>
            <person name="Teeling E.C."/>
        </authorList>
    </citation>
    <scope>NUCLEOTIDE SEQUENCE [LARGE SCALE GENOMIC DNA]</scope>
    <source>
        <strain evidence="2">MMyoMyo1</strain>
        <tissue evidence="2">Flight muscle</tissue>
    </source>
</reference>
<evidence type="ECO:0000256" key="1">
    <source>
        <dbReference type="SAM" id="MobiDB-lite"/>
    </source>
</evidence>
<gene>
    <name evidence="2" type="ORF">mMyoMyo1_012181</name>
</gene>
<evidence type="ECO:0000313" key="3">
    <source>
        <dbReference type="Proteomes" id="UP000527355"/>
    </source>
</evidence>
<feature type="region of interest" description="Disordered" evidence="1">
    <location>
        <begin position="126"/>
        <end position="146"/>
    </location>
</feature>
<organism evidence="2 3">
    <name type="scientific">Myotis myotis</name>
    <name type="common">Greater mouse-eared bat</name>
    <name type="synonym">Vespertilio myotis</name>
    <dbReference type="NCBI Taxonomy" id="51298"/>
    <lineage>
        <taxon>Eukaryota</taxon>
        <taxon>Metazoa</taxon>
        <taxon>Chordata</taxon>
        <taxon>Craniata</taxon>
        <taxon>Vertebrata</taxon>
        <taxon>Euteleostomi</taxon>
        <taxon>Mammalia</taxon>
        <taxon>Eutheria</taxon>
        <taxon>Laurasiatheria</taxon>
        <taxon>Chiroptera</taxon>
        <taxon>Yangochiroptera</taxon>
        <taxon>Vespertilionidae</taxon>
        <taxon>Myotis</taxon>
    </lineage>
</organism>
<name>A0A7J7WHY9_MYOMY</name>
<accession>A0A7J7WHY9</accession>
<evidence type="ECO:0000313" key="2">
    <source>
        <dbReference type="EMBL" id="KAF6336999.1"/>
    </source>
</evidence>
<dbReference type="AlphaFoldDB" id="A0A7J7WHY9"/>
<proteinExistence type="predicted"/>
<keyword evidence="3" id="KW-1185">Reference proteome</keyword>
<sequence>MCFRWAGEGLGEASAQIALPQPPPTPRIALGHVSSGQETKAARAPGEALGLLLIEAETFTKICMIQYFDLLERASQASEVIDILPKSGERQSMPKRMMNPLIIKPQESEREWKECKSNFLVQYQQQQQEPSPQVVPTLSVCGGSKA</sequence>
<protein>
    <submittedName>
        <fullName evidence="2">Uncharacterized protein</fullName>
    </submittedName>
</protein>
<dbReference type="Proteomes" id="UP000527355">
    <property type="component" value="Unassembled WGS sequence"/>
</dbReference>
<dbReference type="EMBL" id="JABWUV010000008">
    <property type="protein sequence ID" value="KAF6336999.1"/>
    <property type="molecule type" value="Genomic_DNA"/>
</dbReference>